<dbReference type="EMBL" id="BGPR01031428">
    <property type="protein sequence ID" value="GBO04508.1"/>
    <property type="molecule type" value="Genomic_DNA"/>
</dbReference>
<protein>
    <submittedName>
        <fullName evidence="1">Uncharacterized protein</fullName>
    </submittedName>
</protein>
<reference evidence="1 2" key="1">
    <citation type="journal article" date="2019" name="Sci. Rep.">
        <title>Orb-weaving spider Araneus ventricosus genome elucidates the spidroin gene catalogue.</title>
        <authorList>
            <person name="Kono N."/>
            <person name="Nakamura H."/>
            <person name="Ohtoshi R."/>
            <person name="Moran D.A.P."/>
            <person name="Shinohara A."/>
            <person name="Yoshida Y."/>
            <person name="Fujiwara M."/>
            <person name="Mori M."/>
            <person name="Tomita M."/>
            <person name="Arakawa K."/>
        </authorList>
    </citation>
    <scope>NUCLEOTIDE SEQUENCE [LARGE SCALE GENOMIC DNA]</scope>
</reference>
<keyword evidence="2" id="KW-1185">Reference proteome</keyword>
<comment type="caution">
    <text evidence="1">The sequence shown here is derived from an EMBL/GenBank/DDBJ whole genome shotgun (WGS) entry which is preliminary data.</text>
</comment>
<dbReference type="Proteomes" id="UP000499080">
    <property type="component" value="Unassembled WGS sequence"/>
</dbReference>
<name>A0A4Y2TVF8_ARAVE</name>
<evidence type="ECO:0000313" key="2">
    <source>
        <dbReference type="Proteomes" id="UP000499080"/>
    </source>
</evidence>
<evidence type="ECO:0000313" key="1">
    <source>
        <dbReference type="EMBL" id="GBO04508.1"/>
    </source>
</evidence>
<accession>A0A4Y2TVF8</accession>
<sequence length="97" mass="11394">MWTSGWDSWPSPLRLNSRSFCCQQISCISFSLQNYQAEQLYRSGHSLQIRSIHIQLILADQHLLVRLDFKTRQELEHSICPRKATEKEYHPGLHAEV</sequence>
<proteinExistence type="predicted"/>
<dbReference type="AlphaFoldDB" id="A0A4Y2TVF8"/>
<gene>
    <name evidence="1" type="ORF">AVEN_74461_1</name>
</gene>
<organism evidence="1 2">
    <name type="scientific">Araneus ventricosus</name>
    <name type="common">Orbweaver spider</name>
    <name type="synonym">Epeira ventricosa</name>
    <dbReference type="NCBI Taxonomy" id="182803"/>
    <lineage>
        <taxon>Eukaryota</taxon>
        <taxon>Metazoa</taxon>
        <taxon>Ecdysozoa</taxon>
        <taxon>Arthropoda</taxon>
        <taxon>Chelicerata</taxon>
        <taxon>Arachnida</taxon>
        <taxon>Araneae</taxon>
        <taxon>Araneomorphae</taxon>
        <taxon>Entelegynae</taxon>
        <taxon>Araneoidea</taxon>
        <taxon>Araneidae</taxon>
        <taxon>Araneus</taxon>
    </lineage>
</organism>